<dbReference type="GO" id="GO:0061630">
    <property type="term" value="F:ubiquitin protein ligase activity"/>
    <property type="evidence" value="ECO:0007669"/>
    <property type="project" value="TreeGrafter"/>
</dbReference>
<dbReference type="AlphaFoldDB" id="A0AA42AV72"/>
<dbReference type="InterPro" id="IPR017907">
    <property type="entry name" value="Znf_RING_CS"/>
</dbReference>
<dbReference type="GO" id="GO:0016567">
    <property type="term" value="P:protein ubiquitination"/>
    <property type="evidence" value="ECO:0007669"/>
    <property type="project" value="TreeGrafter"/>
</dbReference>
<evidence type="ECO:0000313" key="5">
    <source>
        <dbReference type="Proteomes" id="UP001177140"/>
    </source>
</evidence>
<reference evidence="4" key="1">
    <citation type="submission" date="2022-03" db="EMBL/GenBank/DDBJ databases">
        <title>A functionally conserved STORR gene fusion in Papaver species that diverged 16.8 million years ago.</title>
        <authorList>
            <person name="Catania T."/>
        </authorList>
    </citation>
    <scope>NUCLEOTIDE SEQUENCE</scope>
    <source>
        <strain evidence="4">S-191538</strain>
    </source>
</reference>
<organism evidence="4 5">
    <name type="scientific">Papaver nudicaule</name>
    <name type="common">Iceland poppy</name>
    <dbReference type="NCBI Taxonomy" id="74823"/>
    <lineage>
        <taxon>Eukaryota</taxon>
        <taxon>Viridiplantae</taxon>
        <taxon>Streptophyta</taxon>
        <taxon>Embryophyta</taxon>
        <taxon>Tracheophyta</taxon>
        <taxon>Spermatophyta</taxon>
        <taxon>Magnoliopsida</taxon>
        <taxon>Ranunculales</taxon>
        <taxon>Papaveraceae</taxon>
        <taxon>Papaveroideae</taxon>
        <taxon>Papaver</taxon>
    </lineage>
</organism>
<keyword evidence="3" id="KW-0862">Zinc</keyword>
<evidence type="ECO:0000313" key="4">
    <source>
        <dbReference type="EMBL" id="MCL7042163.1"/>
    </source>
</evidence>
<dbReference type="Gene3D" id="3.30.40.10">
    <property type="entry name" value="Zinc/RING finger domain, C3HC4 (zinc finger)"/>
    <property type="match status" value="1"/>
</dbReference>
<evidence type="ECO:0000256" key="3">
    <source>
        <dbReference type="ARBA" id="ARBA00022833"/>
    </source>
</evidence>
<dbReference type="GO" id="GO:0008270">
    <property type="term" value="F:zinc ion binding"/>
    <property type="evidence" value="ECO:0007669"/>
    <property type="project" value="UniProtKB-KW"/>
</dbReference>
<dbReference type="SUPFAM" id="SSF57850">
    <property type="entry name" value="RING/U-box"/>
    <property type="match status" value="1"/>
</dbReference>
<dbReference type="PROSITE" id="PS00518">
    <property type="entry name" value="ZF_RING_1"/>
    <property type="match status" value="1"/>
</dbReference>
<accession>A0AA42AV72</accession>
<sequence>VIFPSLLQLERGITDAEDQKQKEICATKYKKKVETDASKMSEIDLEREKECGICMEMNFKVVLPNCNHSLCMNCYRD</sequence>
<comment type="caution">
    <text evidence="4">The sequence shown here is derived from an EMBL/GenBank/DDBJ whole genome shotgun (WGS) entry which is preliminary data.</text>
</comment>
<gene>
    <name evidence="4" type="ORF">MKW94_019640</name>
</gene>
<name>A0AA42AV72_PAPNU</name>
<proteinExistence type="predicted"/>
<dbReference type="Proteomes" id="UP001177140">
    <property type="component" value="Unassembled WGS sequence"/>
</dbReference>
<dbReference type="InterPro" id="IPR013083">
    <property type="entry name" value="Znf_RING/FYVE/PHD"/>
</dbReference>
<dbReference type="GO" id="GO:0005829">
    <property type="term" value="C:cytosol"/>
    <property type="evidence" value="ECO:0007669"/>
    <property type="project" value="TreeGrafter"/>
</dbReference>
<evidence type="ECO:0008006" key="6">
    <source>
        <dbReference type="Google" id="ProtNLM"/>
    </source>
</evidence>
<keyword evidence="5" id="KW-1185">Reference proteome</keyword>
<keyword evidence="2" id="KW-0863">Zinc-finger</keyword>
<dbReference type="EMBL" id="JAJJMA010232080">
    <property type="protein sequence ID" value="MCL7042163.1"/>
    <property type="molecule type" value="Genomic_DNA"/>
</dbReference>
<feature type="non-terminal residue" evidence="4">
    <location>
        <position position="1"/>
    </location>
</feature>
<dbReference type="PANTHER" id="PTHR15315:SF31">
    <property type="entry name" value="E3 UBIQUITIN-PROTEIN LIGASE AIRP2"/>
    <property type="match status" value="1"/>
</dbReference>
<evidence type="ECO:0000256" key="1">
    <source>
        <dbReference type="ARBA" id="ARBA00022723"/>
    </source>
</evidence>
<evidence type="ECO:0000256" key="2">
    <source>
        <dbReference type="ARBA" id="ARBA00022771"/>
    </source>
</evidence>
<keyword evidence="1" id="KW-0479">Metal-binding</keyword>
<dbReference type="PANTHER" id="PTHR15315">
    <property type="entry name" value="RING FINGER PROTEIN 41, 151"/>
    <property type="match status" value="1"/>
</dbReference>
<protein>
    <recommendedName>
        <fullName evidence="6">Zinc finger C3HC4 RING-type domain-containing protein</fullName>
    </recommendedName>
</protein>
<feature type="non-terminal residue" evidence="4">
    <location>
        <position position="77"/>
    </location>
</feature>